<reference evidence="6 7" key="1">
    <citation type="submission" date="2020-04" db="EMBL/GenBank/DDBJ databases">
        <title>Genomic insights into acetone-butanol-ethanol (ABE) fermentation by sequencing solventogenic clostridia strains.</title>
        <authorList>
            <person name="Brown S."/>
        </authorList>
    </citation>
    <scope>NUCLEOTIDE SEQUENCE [LARGE SCALE GENOMIC DNA]</scope>
    <source>
        <strain evidence="6 7">DJ011</strain>
    </source>
</reference>
<dbReference type="InterPro" id="IPR002736">
    <property type="entry name" value="CitG"/>
</dbReference>
<keyword evidence="3 6" id="KW-0808">Transferase</keyword>
<dbReference type="GO" id="GO:0046917">
    <property type="term" value="F:triphosphoribosyl-dephospho-CoA synthase activity"/>
    <property type="evidence" value="ECO:0007669"/>
    <property type="project" value="UniProtKB-EC"/>
</dbReference>
<evidence type="ECO:0000313" key="7">
    <source>
        <dbReference type="Proteomes" id="UP000563151"/>
    </source>
</evidence>
<proteinExistence type="predicted"/>
<dbReference type="RefSeq" id="WP_035147546.1">
    <property type="nucleotide sequence ID" value="NZ_JAAZWO010000006.1"/>
</dbReference>
<dbReference type="GO" id="GO:0016757">
    <property type="term" value="F:glycosyltransferase activity"/>
    <property type="evidence" value="ECO:0007669"/>
    <property type="project" value="UniProtKB-KW"/>
</dbReference>
<dbReference type="NCBIfam" id="TIGR03125">
    <property type="entry name" value="citrate_citG"/>
    <property type="match status" value="1"/>
</dbReference>
<evidence type="ECO:0000256" key="3">
    <source>
        <dbReference type="ARBA" id="ARBA00022679"/>
    </source>
</evidence>
<keyword evidence="7" id="KW-1185">Reference proteome</keyword>
<dbReference type="Pfam" id="PF01874">
    <property type="entry name" value="CitG"/>
    <property type="match status" value="1"/>
</dbReference>
<keyword evidence="5" id="KW-0067">ATP-binding</keyword>
<organism evidence="6 7">
    <name type="scientific">Clostridium tetanomorphum</name>
    <dbReference type="NCBI Taxonomy" id="1553"/>
    <lineage>
        <taxon>Bacteria</taxon>
        <taxon>Bacillati</taxon>
        <taxon>Bacillota</taxon>
        <taxon>Clostridia</taxon>
        <taxon>Eubacteriales</taxon>
        <taxon>Clostridiaceae</taxon>
        <taxon>Clostridium</taxon>
    </lineage>
</organism>
<dbReference type="Proteomes" id="UP000563151">
    <property type="component" value="Unassembled WGS sequence"/>
</dbReference>
<evidence type="ECO:0000256" key="5">
    <source>
        <dbReference type="ARBA" id="ARBA00022840"/>
    </source>
</evidence>
<dbReference type="EMBL" id="JAAZWO010000006">
    <property type="protein sequence ID" value="MBC2397575.1"/>
    <property type="molecule type" value="Genomic_DNA"/>
</dbReference>
<protein>
    <recommendedName>
        <fullName evidence="2">triphosphoribosyl-dephospho-CoA synthase</fullName>
        <ecNumber evidence="2">2.4.2.52</ecNumber>
    </recommendedName>
</protein>
<gene>
    <name evidence="6" type="primary">citG</name>
    <name evidence="6" type="ORF">HGG79_07275</name>
</gene>
<dbReference type="PANTHER" id="PTHR30201">
    <property type="entry name" value="TRIPHOSPHORIBOSYL-DEPHOSPHO-COA SYNTHASE"/>
    <property type="match status" value="1"/>
</dbReference>
<keyword evidence="4" id="KW-0547">Nucleotide-binding</keyword>
<dbReference type="EC" id="2.4.2.52" evidence="2"/>
<dbReference type="InterPro" id="IPR017551">
    <property type="entry name" value="TriPribosyl-deP-CoA_syn_CitG"/>
</dbReference>
<evidence type="ECO:0000256" key="4">
    <source>
        <dbReference type="ARBA" id="ARBA00022741"/>
    </source>
</evidence>
<evidence type="ECO:0000256" key="2">
    <source>
        <dbReference type="ARBA" id="ARBA00012074"/>
    </source>
</evidence>
<accession>A0A923E6W4</accession>
<sequence length="300" mass="34150">MIKNYNINDISFDISSFALQGMLYEVSCFPSPGLVSVVSTGAHKDMDHYTFIDSSCALIKYLILCVQAGFSNNFPKEILKEVRSIGIAGEKSMFSKTQGVNTHKGMLFLMGISCVAVGKAIHDNKEFKDIQNIIKDMCNDIVERELHSLRNYIKDYGSVEEMCKYKNLSYGEKLFLLYNVEGIRGEVGKGLPIIFDFTLNFYKENSDLNKNDRLIQTLLGIMQYSEDSNILHRHSLETLKEMQEKARYILKLGGMRTKEGKKEVEKLDEDFSKRRISPGGSADLLALTVFFSLVEEYMKK</sequence>
<comment type="caution">
    <text evidence="6">The sequence shown here is derived from an EMBL/GenBank/DDBJ whole genome shotgun (WGS) entry which is preliminary data.</text>
</comment>
<keyword evidence="6" id="KW-0328">Glycosyltransferase</keyword>
<name>A0A923E6W4_CLOTT</name>
<comment type="catalytic activity">
    <reaction evidence="1">
        <text>3'-dephospho-CoA + ATP = 2'-(5''-triphospho-alpha-D-ribosyl)-3'-dephospho-CoA + adenine</text>
        <dbReference type="Rhea" id="RHEA:15117"/>
        <dbReference type="ChEBI" id="CHEBI:16708"/>
        <dbReference type="ChEBI" id="CHEBI:30616"/>
        <dbReference type="ChEBI" id="CHEBI:57328"/>
        <dbReference type="ChEBI" id="CHEBI:61378"/>
        <dbReference type="EC" id="2.4.2.52"/>
    </reaction>
</comment>
<dbReference type="AlphaFoldDB" id="A0A923E6W4"/>
<dbReference type="Gene3D" id="1.10.4200.10">
    <property type="entry name" value="Triphosphoribosyl-dephospho-CoA protein"/>
    <property type="match status" value="1"/>
</dbReference>
<dbReference type="PANTHER" id="PTHR30201:SF2">
    <property type="entry name" value="2-(5''-TRIPHOSPHORIBOSYL)-3'-DEPHOSPHOCOENZYME-A SYNTHASE"/>
    <property type="match status" value="1"/>
</dbReference>
<evidence type="ECO:0000256" key="1">
    <source>
        <dbReference type="ARBA" id="ARBA00001210"/>
    </source>
</evidence>
<dbReference type="GO" id="GO:0051191">
    <property type="term" value="P:prosthetic group biosynthetic process"/>
    <property type="evidence" value="ECO:0007669"/>
    <property type="project" value="TreeGrafter"/>
</dbReference>
<evidence type="ECO:0000313" key="6">
    <source>
        <dbReference type="EMBL" id="MBC2397575.1"/>
    </source>
</evidence>
<dbReference type="GO" id="GO:0005524">
    <property type="term" value="F:ATP binding"/>
    <property type="evidence" value="ECO:0007669"/>
    <property type="project" value="UniProtKB-KW"/>
</dbReference>